<dbReference type="Proteomes" id="UP000256297">
    <property type="component" value="Plasmid CBM2589_p"/>
</dbReference>
<dbReference type="Proteomes" id="UP000254259">
    <property type="component" value="Plasmid CBM2636p"/>
</dbReference>
<dbReference type="RefSeq" id="WP_018004053.1">
    <property type="nucleotide sequence ID" value="NZ_CP016951.1"/>
</dbReference>
<dbReference type="Proteomes" id="UP000257139">
    <property type="component" value="Plasmid CBM2594_p"/>
</dbReference>
<accession>A0A375DW39</accession>
<evidence type="ECO:0000313" key="5">
    <source>
        <dbReference type="Proteomes" id="UP000254259"/>
    </source>
</evidence>
<evidence type="ECO:0000313" key="2">
    <source>
        <dbReference type="EMBL" id="SOY78366.1"/>
    </source>
</evidence>
<reference evidence="5 6" key="2">
    <citation type="submission" date="2018-01" db="EMBL/GenBank/DDBJ databases">
        <authorList>
            <person name="Clerissi C."/>
        </authorList>
    </citation>
    <scope>NUCLEOTIDE SEQUENCE [LARGE SCALE GENOMIC DNA]</scope>
    <source>
        <strain evidence="2">Cupriavidus taiwanensis LMG 19430</strain>
        <strain evidence="1">Cupriavidus taiwanensis STM 3521</strain>
        <strain evidence="3">Cupriavidus taiwanensis STM 6021</strain>
        <strain evidence="4">Cupriavidus taiwanensis SWF 66322</strain>
        <plasmid evidence="6">cbm2589_p</plasmid>
        <plasmid evidence="8">cbm2594_p</plasmid>
        <plasmid evidence="5">cbm2636p</plasmid>
        <plasmid evidence="4">CBM2636p</plasmid>
    </source>
</reference>
<geneLocation type="plasmid" evidence="6">
    <name>cbm2589_p</name>
</geneLocation>
<protein>
    <submittedName>
        <fullName evidence="3">Uncharacterized protein</fullName>
    </submittedName>
</protein>
<dbReference type="EMBL" id="OFSP01000077">
    <property type="protein sequence ID" value="SOY77404.1"/>
    <property type="molecule type" value="Genomic_DNA"/>
</dbReference>
<evidence type="ECO:0000313" key="6">
    <source>
        <dbReference type="Proteomes" id="UP000256297"/>
    </source>
</evidence>
<dbReference type="EMBL" id="LT984815">
    <property type="protein sequence ID" value="SPD69275.1"/>
    <property type="molecule type" value="Genomic_DNA"/>
</dbReference>
<evidence type="ECO:0000313" key="4">
    <source>
        <dbReference type="EMBL" id="SPD69275.1"/>
    </source>
</evidence>
<gene>
    <name evidence="2" type="ORF">CBM2586_U20030</name>
    <name evidence="1" type="ORF">CBM2589_P90027</name>
    <name evidence="3" type="ORF">CBM2594_P30029</name>
    <name evidence="4" type="ORF">CBM2636_P10186</name>
</gene>
<evidence type="ECO:0000313" key="7">
    <source>
        <dbReference type="Proteomes" id="UP000257016"/>
    </source>
</evidence>
<evidence type="ECO:0000313" key="1">
    <source>
        <dbReference type="EMBL" id="SOY77404.1"/>
    </source>
</evidence>
<dbReference type="EMBL" id="OGUU01000036">
    <property type="protein sequence ID" value="SPC25330.1"/>
    <property type="molecule type" value="Genomic_DNA"/>
</dbReference>
<proteinExistence type="predicted"/>
<dbReference type="AlphaFoldDB" id="A0A375DW39"/>
<dbReference type="EMBL" id="OFSN01000068">
    <property type="protein sequence ID" value="SOY78366.1"/>
    <property type="molecule type" value="Genomic_DNA"/>
</dbReference>
<sequence>MKANECTVTLGEGVATIKRRGTRGTIVANVLGTVEANGVEVICLDRLVHGIFESELGGWQVSGAVTTLLARPIGPVPEKGTQNS</sequence>
<name>A0A375DW39_9BURK</name>
<evidence type="ECO:0000313" key="3">
    <source>
        <dbReference type="EMBL" id="SPC25330.1"/>
    </source>
</evidence>
<geneLocation type="plasmid" evidence="8">
    <name>cbm2594_p</name>
</geneLocation>
<keyword evidence="4" id="KW-0614">Plasmid</keyword>
<evidence type="ECO:0000313" key="8">
    <source>
        <dbReference type="Proteomes" id="UP000257139"/>
    </source>
</evidence>
<organism evidence="3 8">
    <name type="scientific">Cupriavidus taiwanensis</name>
    <dbReference type="NCBI Taxonomy" id="164546"/>
    <lineage>
        <taxon>Bacteria</taxon>
        <taxon>Pseudomonadati</taxon>
        <taxon>Pseudomonadota</taxon>
        <taxon>Betaproteobacteria</taxon>
        <taxon>Burkholderiales</taxon>
        <taxon>Burkholderiaceae</taxon>
        <taxon>Cupriavidus</taxon>
    </lineage>
</organism>
<geneLocation type="plasmid" evidence="5">
    <name>cbm2636p</name>
</geneLocation>
<reference evidence="7" key="1">
    <citation type="submission" date="2018-01" db="EMBL/GenBank/DDBJ databases">
        <authorList>
            <person name="Gaut B.S."/>
            <person name="Morton B.R."/>
            <person name="Clegg M.T."/>
            <person name="Duvall M.R."/>
        </authorList>
    </citation>
    <scope>NUCLEOTIDE SEQUENCE [LARGE SCALE GENOMIC DNA]</scope>
</reference>
<dbReference type="Proteomes" id="UP000257016">
    <property type="component" value="Unassembled WGS sequence"/>
</dbReference>
<geneLocation type="plasmid" evidence="4">
    <name>CBM2636p</name>
</geneLocation>